<evidence type="ECO:0000256" key="1">
    <source>
        <dbReference type="SAM" id="MobiDB-lite"/>
    </source>
</evidence>
<proteinExistence type="predicted"/>
<name>A0A0F9IWG3_9ZZZZ</name>
<sequence length="60" mass="6491">MAELGLQESILLLLTKVGQSPPQAGGLRRRCRGRNPGSVSGVDQSTPRKRFTPQAFGLQK</sequence>
<dbReference type="AlphaFoldDB" id="A0A0F9IWG3"/>
<accession>A0A0F9IWG3</accession>
<evidence type="ECO:0000313" key="2">
    <source>
        <dbReference type="EMBL" id="KKM61608.1"/>
    </source>
</evidence>
<gene>
    <name evidence="2" type="ORF">LCGC14_1530010</name>
</gene>
<protein>
    <submittedName>
        <fullName evidence="2">Uncharacterized protein</fullName>
    </submittedName>
</protein>
<dbReference type="EMBL" id="LAZR01011453">
    <property type="protein sequence ID" value="KKM61608.1"/>
    <property type="molecule type" value="Genomic_DNA"/>
</dbReference>
<reference evidence="2" key="1">
    <citation type="journal article" date="2015" name="Nature">
        <title>Complex archaea that bridge the gap between prokaryotes and eukaryotes.</title>
        <authorList>
            <person name="Spang A."/>
            <person name="Saw J.H."/>
            <person name="Jorgensen S.L."/>
            <person name="Zaremba-Niedzwiedzka K."/>
            <person name="Martijn J."/>
            <person name="Lind A.E."/>
            <person name="van Eijk R."/>
            <person name="Schleper C."/>
            <person name="Guy L."/>
            <person name="Ettema T.J."/>
        </authorList>
    </citation>
    <scope>NUCLEOTIDE SEQUENCE</scope>
</reference>
<organism evidence="2">
    <name type="scientific">marine sediment metagenome</name>
    <dbReference type="NCBI Taxonomy" id="412755"/>
    <lineage>
        <taxon>unclassified sequences</taxon>
        <taxon>metagenomes</taxon>
        <taxon>ecological metagenomes</taxon>
    </lineage>
</organism>
<feature type="region of interest" description="Disordered" evidence="1">
    <location>
        <begin position="20"/>
        <end position="60"/>
    </location>
</feature>
<comment type="caution">
    <text evidence="2">The sequence shown here is derived from an EMBL/GenBank/DDBJ whole genome shotgun (WGS) entry which is preliminary data.</text>
</comment>